<sequence>MTAAQAYSWIVSNVGPTVPKRDQVDSLIVAEVNSRGTQGRYIYRETDNPLINDTKVERSFVQYTQMVSIVVYKWL</sequence>
<dbReference type="Proteomes" id="UP000192277">
    <property type="component" value="Unassembled WGS sequence"/>
</dbReference>
<proteinExistence type="predicted"/>
<accession>A0ABX3NLY7</accession>
<evidence type="ECO:0000313" key="2">
    <source>
        <dbReference type="Proteomes" id="UP000192277"/>
    </source>
</evidence>
<dbReference type="EMBL" id="LWBO01000084">
    <property type="protein sequence ID" value="OQP39202.1"/>
    <property type="molecule type" value="Genomic_DNA"/>
</dbReference>
<comment type="caution">
    <text evidence="1">The sequence shown here is derived from an EMBL/GenBank/DDBJ whole genome shotgun (WGS) entry which is preliminary data.</text>
</comment>
<gene>
    <name evidence="1" type="ORF">A4D02_17910</name>
</gene>
<organism evidence="1 2">
    <name type="scientific">Niastella koreensis</name>
    <dbReference type="NCBI Taxonomy" id="354356"/>
    <lineage>
        <taxon>Bacteria</taxon>
        <taxon>Pseudomonadati</taxon>
        <taxon>Bacteroidota</taxon>
        <taxon>Chitinophagia</taxon>
        <taxon>Chitinophagales</taxon>
        <taxon>Chitinophagaceae</taxon>
        <taxon>Niastella</taxon>
    </lineage>
</organism>
<evidence type="ECO:0000313" key="1">
    <source>
        <dbReference type="EMBL" id="OQP39202.1"/>
    </source>
</evidence>
<name>A0ABX3NLY7_9BACT</name>
<dbReference type="RefSeq" id="WP_041346294.1">
    <property type="nucleotide sequence ID" value="NZ_LWBO01000084.1"/>
</dbReference>
<reference evidence="1 2" key="1">
    <citation type="submission" date="2016-04" db="EMBL/GenBank/DDBJ databases">
        <authorList>
            <person name="Chen L."/>
            <person name="Zhuang W."/>
            <person name="Wang G."/>
        </authorList>
    </citation>
    <scope>NUCLEOTIDE SEQUENCE [LARGE SCALE GENOMIC DNA]</scope>
    <source>
        <strain evidence="2">GR20</strain>
    </source>
</reference>
<keyword evidence="2" id="KW-1185">Reference proteome</keyword>
<protein>
    <submittedName>
        <fullName evidence="1">Uncharacterized protein</fullName>
    </submittedName>
</protein>